<dbReference type="Pfam" id="PF10807">
    <property type="entry name" value="DUF2541"/>
    <property type="match status" value="1"/>
</dbReference>
<evidence type="ECO:0000256" key="2">
    <source>
        <dbReference type="SAM" id="SignalP"/>
    </source>
</evidence>
<protein>
    <submittedName>
        <fullName evidence="3">DUF2541 domain-containing protein</fullName>
    </submittedName>
</protein>
<evidence type="ECO:0000313" key="3">
    <source>
        <dbReference type="EMBL" id="GIU43311.1"/>
    </source>
</evidence>
<evidence type="ECO:0000313" key="4">
    <source>
        <dbReference type="Proteomes" id="UP000887104"/>
    </source>
</evidence>
<dbReference type="EMBL" id="BPEY01000014">
    <property type="protein sequence ID" value="GIU43311.1"/>
    <property type="molecule type" value="Genomic_DNA"/>
</dbReference>
<proteinExistence type="predicted"/>
<keyword evidence="4" id="KW-1185">Reference proteome</keyword>
<evidence type="ECO:0000256" key="1">
    <source>
        <dbReference type="ARBA" id="ARBA00022729"/>
    </source>
</evidence>
<organism evidence="3 4">
    <name type="scientific">Shewanella sairae</name>
    <dbReference type="NCBI Taxonomy" id="190310"/>
    <lineage>
        <taxon>Bacteria</taxon>
        <taxon>Pseudomonadati</taxon>
        <taxon>Pseudomonadota</taxon>
        <taxon>Gammaproteobacteria</taxon>
        <taxon>Alteromonadales</taxon>
        <taxon>Shewanellaceae</taxon>
        <taxon>Shewanella</taxon>
    </lineage>
</organism>
<name>A0ABQ4P713_9GAMM</name>
<dbReference type="InterPro" id="IPR020240">
    <property type="entry name" value="UPF0412_YaaI"/>
</dbReference>
<feature type="signal peptide" evidence="2">
    <location>
        <begin position="1"/>
        <end position="25"/>
    </location>
</feature>
<gene>
    <name evidence="3" type="ORF">TUM4438_11930</name>
</gene>
<accession>A0ABQ4P713</accession>
<sequence>MNMKTFIASLMMALSMLTISNTAMADEQITLGRTILLGSGDHGAKIPLLICRKTDAIRVKAERDLNLEKIKVTFNNGQTKTIHFYRDLKKNKYTDWRKFAYPRCVKKLEVFGNSDGSKAGVKVLGRKK</sequence>
<feature type="chain" id="PRO_5046537089" evidence="2">
    <location>
        <begin position="26"/>
        <end position="128"/>
    </location>
</feature>
<reference evidence="3" key="1">
    <citation type="submission" date="2021-05" db="EMBL/GenBank/DDBJ databases">
        <title>Molecular characterization for Shewanella algae harboring chromosomal blaOXA-55-like strains isolated from clinical and environment sample.</title>
        <authorList>
            <person name="Ohama Y."/>
            <person name="Aoki K."/>
            <person name="Harada S."/>
            <person name="Moriya K."/>
            <person name="Ishii Y."/>
            <person name="Tateda K."/>
        </authorList>
    </citation>
    <scope>NUCLEOTIDE SEQUENCE</scope>
    <source>
        <strain evidence="3">JCM 11563</strain>
    </source>
</reference>
<dbReference type="Proteomes" id="UP000887104">
    <property type="component" value="Unassembled WGS sequence"/>
</dbReference>
<keyword evidence="1 2" id="KW-0732">Signal</keyword>
<comment type="caution">
    <text evidence="3">The sequence shown here is derived from an EMBL/GenBank/DDBJ whole genome shotgun (WGS) entry which is preliminary data.</text>
</comment>